<dbReference type="PANTHER" id="PTHR12652:SF50">
    <property type="entry name" value="PEROXIN 11"/>
    <property type="match status" value="1"/>
</dbReference>
<evidence type="ECO:0000256" key="2">
    <source>
        <dbReference type="ARBA" id="ARBA00023136"/>
    </source>
</evidence>
<dbReference type="InterPro" id="IPR008733">
    <property type="entry name" value="PEX11"/>
</dbReference>
<evidence type="ECO:0000256" key="1">
    <source>
        <dbReference type="ARBA" id="ARBA00022593"/>
    </source>
</evidence>
<dbReference type="OrthoDB" id="411017at2759"/>
<evidence type="ECO:0000256" key="4">
    <source>
        <dbReference type="ARBA" id="ARBA00046271"/>
    </source>
</evidence>
<sequence>METVIRLNSQTAGREKLFRLCQYSCHFLSSLLANDGKQNEPDLRKIKELELILSSTIKLIRFGRCFEMLYSSLNTLSIADPTIKTTCTLSRISSSLYLFADHLLWLSRTGLIDGNSRKWSRLSYRFWLYSITMNLIRDFYEIRQLIGYHTRFGISSLPSCRSQRRLNDEQKMELDLNTLFSILISHRNVTVDTMKNFCDFWIPLHYLGHIKLHPTLLGFLGMVSSSASIIQIIDYTYRLSPS</sequence>
<dbReference type="Pfam" id="PF05648">
    <property type="entry name" value="PEX11"/>
    <property type="match status" value="1"/>
</dbReference>
<organism evidence="6 8">
    <name type="scientific">Dinothrombium tinctorium</name>
    <dbReference type="NCBI Taxonomy" id="1965070"/>
    <lineage>
        <taxon>Eukaryota</taxon>
        <taxon>Metazoa</taxon>
        <taxon>Ecdysozoa</taxon>
        <taxon>Arthropoda</taxon>
        <taxon>Chelicerata</taxon>
        <taxon>Arachnida</taxon>
        <taxon>Acari</taxon>
        <taxon>Acariformes</taxon>
        <taxon>Trombidiformes</taxon>
        <taxon>Prostigmata</taxon>
        <taxon>Anystina</taxon>
        <taxon>Parasitengona</taxon>
        <taxon>Trombidioidea</taxon>
        <taxon>Trombidiidae</taxon>
        <taxon>Dinothrombium</taxon>
    </lineage>
</organism>
<dbReference type="STRING" id="1965070.A0A3S3QHU9"/>
<comment type="caution">
    <text evidence="6">The sequence shown here is derived from an EMBL/GenBank/DDBJ whole genome shotgun (WGS) entry which is preliminary data.</text>
</comment>
<dbReference type="PANTHER" id="PTHR12652">
    <property type="entry name" value="PEROXISOMAL BIOGENESIS FACTOR 11"/>
    <property type="match status" value="1"/>
</dbReference>
<dbReference type="EMBL" id="NCKU01002707">
    <property type="protein sequence ID" value="RWS08963.1"/>
    <property type="molecule type" value="Genomic_DNA"/>
</dbReference>
<keyword evidence="8" id="KW-1185">Reference proteome</keyword>
<keyword evidence="3" id="KW-0576">Peroxisome</keyword>
<protein>
    <submittedName>
        <fullName evidence="6">Peroxisomal membrane protein 11B-like protein</fullName>
    </submittedName>
</protein>
<evidence type="ECO:0000313" key="6">
    <source>
        <dbReference type="EMBL" id="RWS08977.1"/>
    </source>
</evidence>
<evidence type="ECO:0000313" key="7">
    <source>
        <dbReference type="EMBL" id="RWS09425.1"/>
    </source>
</evidence>
<comment type="subcellular location">
    <subcellularLocation>
        <location evidence="4">Peroxisome membrane</location>
    </subcellularLocation>
</comment>
<dbReference type="Proteomes" id="UP000285301">
    <property type="component" value="Unassembled WGS sequence"/>
</dbReference>
<evidence type="ECO:0000256" key="3">
    <source>
        <dbReference type="ARBA" id="ARBA00023140"/>
    </source>
</evidence>
<evidence type="ECO:0000313" key="5">
    <source>
        <dbReference type="EMBL" id="RWS08963.1"/>
    </source>
</evidence>
<dbReference type="AlphaFoldDB" id="A0A3S3QHU9"/>
<accession>A0A3S3QHU9</accession>
<keyword evidence="1" id="KW-0962">Peroxisome biogenesis</keyword>
<dbReference type="GO" id="GO:0005778">
    <property type="term" value="C:peroxisomal membrane"/>
    <property type="evidence" value="ECO:0007669"/>
    <property type="project" value="UniProtKB-SubCell"/>
</dbReference>
<keyword evidence="2" id="KW-0472">Membrane</keyword>
<dbReference type="GO" id="GO:0016559">
    <property type="term" value="P:peroxisome fission"/>
    <property type="evidence" value="ECO:0007669"/>
    <property type="project" value="InterPro"/>
</dbReference>
<dbReference type="EMBL" id="NCKU01002507">
    <property type="protein sequence ID" value="RWS09425.1"/>
    <property type="molecule type" value="Genomic_DNA"/>
</dbReference>
<name>A0A3S3QHU9_9ACAR</name>
<reference evidence="6" key="2">
    <citation type="submission" date="2018-11" db="EMBL/GenBank/DDBJ databases">
        <title>Trombidioid mite genomics.</title>
        <authorList>
            <person name="Dong X."/>
        </authorList>
    </citation>
    <scope>NUCLEOTIDE SEQUENCE</scope>
    <source>
        <strain evidence="6">UoL-WK</strain>
    </source>
</reference>
<gene>
    <name evidence="5" type="ORF">B4U79_02159</name>
    <name evidence="7" type="ORF">B4U79_10899</name>
    <name evidence="6" type="ORF">B4U79_12516</name>
</gene>
<reference evidence="6 8" key="1">
    <citation type="journal article" date="2018" name="Gigascience">
        <title>Genomes of trombidid mites reveal novel predicted allergens and laterally-transferred genes associated with secondary metabolism.</title>
        <authorList>
            <person name="Dong X."/>
            <person name="Chaisiri K."/>
            <person name="Xia D."/>
            <person name="Armstrong S.D."/>
            <person name="Fang Y."/>
            <person name="Donnelly M.J."/>
            <person name="Kadowaki T."/>
            <person name="McGarry J.W."/>
            <person name="Darby A.C."/>
            <person name="Makepeace B.L."/>
        </authorList>
    </citation>
    <scope>NUCLEOTIDE SEQUENCE [LARGE SCALE GENOMIC DNA]</scope>
    <source>
        <strain evidence="6">UoL-WK</strain>
    </source>
</reference>
<proteinExistence type="predicted"/>
<dbReference type="EMBL" id="NCKU01002703">
    <property type="protein sequence ID" value="RWS08977.1"/>
    <property type="molecule type" value="Genomic_DNA"/>
</dbReference>
<evidence type="ECO:0000313" key="8">
    <source>
        <dbReference type="Proteomes" id="UP000285301"/>
    </source>
</evidence>